<dbReference type="SMART" id="SM00665">
    <property type="entry name" value="B561"/>
    <property type="match status" value="1"/>
</dbReference>
<feature type="domain" description="DOMON" evidence="13">
    <location>
        <begin position="25"/>
        <end position="143"/>
    </location>
</feature>
<gene>
    <name evidence="14" type="ORF">SteCoe_28046</name>
</gene>
<dbReference type="InterPro" id="IPR045150">
    <property type="entry name" value="CYB561D1/2"/>
</dbReference>
<sequence>MSTFLAYMLIAKACFGLSFEQKLHNKMTIGWSIEPTSIIFNFKCSITRGYCALGFGRRMLDTDMIIVINTGYLINLQDSYSSKHYTPDSDTIIGGTNDLKYISGGIDENGHINIIFQRNLKTQDKYDEEILIDKTMTICWAIKDDARSIEMHEDGDFGASNIVFTNSQELLDYKELGLAYTTYEHVNLMSVCWGVIIIIAAISARYFKWTRWWLPTHVLLMVLVIIATCISSSRQIKYDKVYVETLEDMHLIASRLGFFILSLCTAQGVFGLTLLYYRIKSDNLQAQAVMTRGHKLVGWLLVLCGIVAIYAGKNDIGQEFGFYCFMVAVLVCFEIFMHVFTHINNHSFVLKRLKEMNYEEAYEKIKAGEILMFFDNLVINARVFKQSHPGGKFMIAETVGEDLGGYLSGCSSYGGRFFPYAHSENAFSIVNYMAIAKIPYPVGYLTYTEGQNQNHMEFIVFSQQLLNSDTWLLTLKSQYFSMAPEPKLEWAGKHFKVLYNSKKHGKVRRYYSGVFVNLGLWGKEFGLSIPGENECPGSVKFIYKYYQGGIMTGYFKSLTPGQILSIQGPFGPGLMIKELKGTFIAYVGGTGLITFLDFIYFIWKNSQVITEFSFTLCLSINELNDCFCLDLLQKVQDAIPQVFKLVLSIGDTKHNTTFENIIENDDDKKIEKIWICGPSGFNRNIYDYLIDTGVNKSKIALI</sequence>
<evidence type="ECO:0000259" key="13">
    <source>
        <dbReference type="PROSITE" id="PS50836"/>
    </source>
</evidence>
<feature type="transmembrane region" description="Helical" evidence="11">
    <location>
        <begin position="188"/>
        <end position="206"/>
    </location>
</feature>
<keyword evidence="12" id="KW-0732">Signal</keyword>
<dbReference type="EMBL" id="MPUH01000832">
    <property type="protein sequence ID" value="OMJ73295.1"/>
    <property type="molecule type" value="Genomic_DNA"/>
</dbReference>
<dbReference type="InterPro" id="IPR018506">
    <property type="entry name" value="Cyt_B5_heme-BS"/>
</dbReference>
<evidence type="ECO:0000313" key="14">
    <source>
        <dbReference type="EMBL" id="OMJ73295.1"/>
    </source>
</evidence>
<evidence type="ECO:0000256" key="5">
    <source>
        <dbReference type="ARBA" id="ARBA00022692"/>
    </source>
</evidence>
<dbReference type="GO" id="GO:0046872">
    <property type="term" value="F:metal ion binding"/>
    <property type="evidence" value="ECO:0007669"/>
    <property type="project" value="UniProtKB-KW"/>
</dbReference>
<evidence type="ECO:0000256" key="8">
    <source>
        <dbReference type="ARBA" id="ARBA00022989"/>
    </source>
</evidence>
<feature type="signal peptide" evidence="12">
    <location>
        <begin position="1"/>
        <end position="16"/>
    </location>
</feature>
<evidence type="ECO:0000256" key="1">
    <source>
        <dbReference type="ARBA" id="ARBA00001970"/>
    </source>
</evidence>
<evidence type="ECO:0000256" key="11">
    <source>
        <dbReference type="SAM" id="Phobius"/>
    </source>
</evidence>
<dbReference type="SUPFAM" id="SSF63380">
    <property type="entry name" value="Riboflavin synthase domain-like"/>
    <property type="match status" value="1"/>
</dbReference>
<dbReference type="Gene3D" id="3.40.50.80">
    <property type="entry name" value="Nucleotide-binding domain of ferredoxin-NADP reductase (FNR) module"/>
    <property type="match status" value="1"/>
</dbReference>
<dbReference type="Pfam" id="PF03351">
    <property type="entry name" value="DOMON"/>
    <property type="match status" value="1"/>
</dbReference>
<protein>
    <recommendedName>
        <fullName evidence="13">DOMON domain-containing protein</fullName>
    </recommendedName>
</protein>
<dbReference type="PANTHER" id="PTHR15422:SF24">
    <property type="entry name" value="DOMON RELATED DOMAIN-CONTAINING PROTEIN"/>
    <property type="match status" value="1"/>
</dbReference>
<name>A0A1R2B9D1_9CILI</name>
<dbReference type="PROSITE" id="PS50836">
    <property type="entry name" value="DOMON"/>
    <property type="match status" value="1"/>
</dbReference>
<feature type="transmembrane region" description="Helical" evidence="11">
    <location>
        <begin position="320"/>
        <end position="343"/>
    </location>
</feature>
<evidence type="ECO:0000256" key="6">
    <source>
        <dbReference type="ARBA" id="ARBA00022723"/>
    </source>
</evidence>
<evidence type="ECO:0000256" key="10">
    <source>
        <dbReference type="ARBA" id="ARBA00023136"/>
    </source>
</evidence>
<keyword evidence="7" id="KW-0249">Electron transport</keyword>
<dbReference type="PANTHER" id="PTHR15422">
    <property type="entry name" value="OS05G0565100 PROTEIN"/>
    <property type="match status" value="1"/>
</dbReference>
<keyword evidence="15" id="KW-1185">Reference proteome</keyword>
<feature type="transmembrane region" description="Helical" evidence="11">
    <location>
        <begin position="296"/>
        <end position="314"/>
    </location>
</feature>
<dbReference type="SUPFAM" id="SSF49344">
    <property type="entry name" value="CBD9-like"/>
    <property type="match status" value="1"/>
</dbReference>
<dbReference type="InterPro" id="IPR039261">
    <property type="entry name" value="FNR_nucleotide-bd"/>
</dbReference>
<dbReference type="AlphaFoldDB" id="A0A1R2B9D1"/>
<organism evidence="14 15">
    <name type="scientific">Stentor coeruleus</name>
    <dbReference type="NCBI Taxonomy" id="5963"/>
    <lineage>
        <taxon>Eukaryota</taxon>
        <taxon>Sar</taxon>
        <taxon>Alveolata</taxon>
        <taxon>Ciliophora</taxon>
        <taxon>Postciliodesmatophora</taxon>
        <taxon>Heterotrichea</taxon>
        <taxon>Heterotrichida</taxon>
        <taxon>Stentoridae</taxon>
        <taxon>Stentor</taxon>
    </lineage>
</organism>
<evidence type="ECO:0000256" key="9">
    <source>
        <dbReference type="ARBA" id="ARBA00023004"/>
    </source>
</evidence>
<dbReference type="InterPro" id="IPR036400">
    <property type="entry name" value="Cyt_B5-like_heme/steroid_sf"/>
</dbReference>
<keyword evidence="5 11" id="KW-0812">Transmembrane</keyword>
<evidence type="ECO:0000256" key="7">
    <source>
        <dbReference type="ARBA" id="ARBA00022982"/>
    </source>
</evidence>
<comment type="subcellular location">
    <subcellularLocation>
        <location evidence="2">Membrane</location>
        <topology evidence="2">Multi-pass membrane protein</topology>
    </subcellularLocation>
</comment>
<dbReference type="InterPro" id="IPR017938">
    <property type="entry name" value="Riboflavin_synthase-like_b-brl"/>
</dbReference>
<dbReference type="GO" id="GO:0020037">
    <property type="term" value="F:heme binding"/>
    <property type="evidence" value="ECO:0007669"/>
    <property type="project" value="InterPro"/>
</dbReference>
<dbReference type="Gene3D" id="3.10.120.10">
    <property type="entry name" value="Cytochrome b5-like heme/steroid binding domain"/>
    <property type="match status" value="1"/>
</dbReference>
<dbReference type="InterPro" id="IPR005018">
    <property type="entry name" value="DOMON_domain"/>
</dbReference>
<dbReference type="SMART" id="SM00664">
    <property type="entry name" value="DoH"/>
    <property type="match status" value="1"/>
</dbReference>
<keyword evidence="4" id="KW-0349">Heme</keyword>
<evidence type="ECO:0000256" key="3">
    <source>
        <dbReference type="ARBA" id="ARBA00022448"/>
    </source>
</evidence>
<dbReference type="Gene3D" id="2.40.30.10">
    <property type="entry name" value="Translation factors"/>
    <property type="match status" value="1"/>
</dbReference>
<dbReference type="SUPFAM" id="SSF55856">
    <property type="entry name" value="Cytochrome b5-like heme/steroid binding domain"/>
    <property type="match status" value="1"/>
</dbReference>
<dbReference type="GO" id="GO:0016020">
    <property type="term" value="C:membrane"/>
    <property type="evidence" value="ECO:0007669"/>
    <property type="project" value="UniProtKB-SubCell"/>
</dbReference>
<feature type="transmembrane region" description="Helical" evidence="11">
    <location>
        <begin position="218"/>
        <end position="236"/>
    </location>
</feature>
<dbReference type="InterPro" id="IPR045266">
    <property type="entry name" value="DOH_DOMON"/>
</dbReference>
<dbReference type="GO" id="GO:0140575">
    <property type="term" value="F:transmembrane monodehydroascorbate reductase activity"/>
    <property type="evidence" value="ECO:0007669"/>
    <property type="project" value="InterPro"/>
</dbReference>
<dbReference type="Proteomes" id="UP000187209">
    <property type="component" value="Unassembled WGS sequence"/>
</dbReference>
<keyword evidence="9" id="KW-0408">Iron</keyword>
<evidence type="ECO:0000313" key="15">
    <source>
        <dbReference type="Proteomes" id="UP000187209"/>
    </source>
</evidence>
<dbReference type="PROSITE" id="PS00191">
    <property type="entry name" value="CYTOCHROME_B5_1"/>
    <property type="match status" value="1"/>
</dbReference>
<evidence type="ECO:0000256" key="2">
    <source>
        <dbReference type="ARBA" id="ARBA00004141"/>
    </source>
</evidence>
<dbReference type="OrthoDB" id="298365at2759"/>
<proteinExistence type="predicted"/>
<reference evidence="14 15" key="1">
    <citation type="submission" date="2016-11" db="EMBL/GenBank/DDBJ databases">
        <title>The macronuclear genome of Stentor coeruleus: a giant cell with tiny introns.</title>
        <authorList>
            <person name="Slabodnick M."/>
            <person name="Ruby J.G."/>
            <person name="Reiff S.B."/>
            <person name="Swart E.C."/>
            <person name="Gosai S."/>
            <person name="Prabakaran S."/>
            <person name="Witkowska E."/>
            <person name="Larue G.E."/>
            <person name="Fisher S."/>
            <person name="Freeman R.M."/>
            <person name="Gunawardena J."/>
            <person name="Chu W."/>
            <person name="Stover N.A."/>
            <person name="Gregory B.D."/>
            <person name="Nowacki M."/>
            <person name="Derisi J."/>
            <person name="Roy S.W."/>
            <person name="Marshall W.F."/>
            <person name="Sood P."/>
        </authorList>
    </citation>
    <scope>NUCLEOTIDE SEQUENCE [LARGE SCALE GENOMIC DNA]</scope>
    <source>
        <strain evidence="14">WM001</strain>
    </source>
</reference>
<feature type="transmembrane region" description="Helical" evidence="11">
    <location>
        <begin position="256"/>
        <end position="276"/>
    </location>
</feature>
<evidence type="ECO:0000256" key="12">
    <source>
        <dbReference type="SAM" id="SignalP"/>
    </source>
</evidence>
<dbReference type="InterPro" id="IPR008333">
    <property type="entry name" value="Cbr1-like_FAD-bd_dom"/>
</dbReference>
<keyword evidence="8 11" id="KW-1133">Transmembrane helix</keyword>
<feature type="transmembrane region" description="Helical" evidence="11">
    <location>
        <begin position="583"/>
        <end position="603"/>
    </location>
</feature>
<accession>A0A1R2B9D1</accession>
<dbReference type="Pfam" id="PF03188">
    <property type="entry name" value="Cytochrom_B561"/>
    <property type="match status" value="1"/>
</dbReference>
<dbReference type="Pfam" id="PF00970">
    <property type="entry name" value="FAD_binding_6"/>
    <property type="match status" value="1"/>
</dbReference>
<keyword evidence="6" id="KW-0479">Metal-binding</keyword>
<keyword evidence="3" id="KW-0813">Transport</keyword>
<dbReference type="InterPro" id="IPR006593">
    <property type="entry name" value="Cyt_b561/ferric_Rdtase_TM"/>
</dbReference>
<evidence type="ECO:0000256" key="4">
    <source>
        <dbReference type="ARBA" id="ARBA00022617"/>
    </source>
</evidence>
<dbReference type="Gene3D" id="1.20.120.1770">
    <property type="match status" value="1"/>
</dbReference>
<keyword evidence="10 11" id="KW-0472">Membrane</keyword>
<comment type="cofactor">
    <cofactor evidence="1">
        <name>heme b</name>
        <dbReference type="ChEBI" id="CHEBI:60344"/>
    </cofactor>
</comment>
<dbReference type="CDD" id="cd09631">
    <property type="entry name" value="DOMON_DOH"/>
    <property type="match status" value="1"/>
</dbReference>
<comment type="caution">
    <text evidence="14">The sequence shown here is derived from an EMBL/GenBank/DDBJ whole genome shotgun (WGS) entry which is preliminary data.</text>
</comment>
<feature type="chain" id="PRO_5012481124" description="DOMON domain-containing protein" evidence="12">
    <location>
        <begin position="17"/>
        <end position="702"/>
    </location>
</feature>
<dbReference type="SUPFAM" id="SSF52343">
    <property type="entry name" value="Ferredoxin reductase-like, C-terminal NADP-linked domain"/>
    <property type="match status" value="1"/>
</dbReference>